<comment type="caution">
    <text evidence="1">The sequence shown here is derived from an EMBL/GenBank/DDBJ whole genome shotgun (WGS) entry which is preliminary data.</text>
</comment>
<keyword evidence="2" id="KW-1185">Reference proteome</keyword>
<evidence type="ECO:0000313" key="2">
    <source>
        <dbReference type="Proteomes" id="UP000823941"/>
    </source>
</evidence>
<sequence length="65" mass="6686">MGSKTGTSSPTCRWFCGTLSSSSGGGAVVVGTSQSSVGGTTQRRDRLECEGMQSVLSSLDREVLL</sequence>
<evidence type="ECO:0000313" key="1">
    <source>
        <dbReference type="EMBL" id="KAG7303915.1"/>
    </source>
</evidence>
<proteinExistence type="predicted"/>
<name>A0ABQ7QGK1_PLUXY</name>
<organism evidence="1 2">
    <name type="scientific">Plutella xylostella</name>
    <name type="common">Diamondback moth</name>
    <name type="synonym">Plutella maculipennis</name>
    <dbReference type="NCBI Taxonomy" id="51655"/>
    <lineage>
        <taxon>Eukaryota</taxon>
        <taxon>Metazoa</taxon>
        <taxon>Ecdysozoa</taxon>
        <taxon>Arthropoda</taxon>
        <taxon>Hexapoda</taxon>
        <taxon>Insecta</taxon>
        <taxon>Pterygota</taxon>
        <taxon>Neoptera</taxon>
        <taxon>Endopterygota</taxon>
        <taxon>Lepidoptera</taxon>
        <taxon>Glossata</taxon>
        <taxon>Ditrysia</taxon>
        <taxon>Yponomeutoidea</taxon>
        <taxon>Plutellidae</taxon>
        <taxon>Plutella</taxon>
    </lineage>
</organism>
<gene>
    <name evidence="1" type="ORF">JYU34_010827</name>
</gene>
<protein>
    <submittedName>
        <fullName evidence="1">Uncharacterized protein</fullName>
    </submittedName>
</protein>
<reference evidence="1 2" key="1">
    <citation type="submission" date="2021-06" db="EMBL/GenBank/DDBJ databases">
        <title>A haploid diamondback moth (Plutella xylostella L.) genome assembly resolves 31 chromosomes and identifies a diamide resistance mutation.</title>
        <authorList>
            <person name="Ward C.M."/>
            <person name="Perry K.D."/>
            <person name="Baker G."/>
            <person name="Powis K."/>
            <person name="Heckel D.G."/>
            <person name="Baxter S.W."/>
        </authorList>
    </citation>
    <scope>NUCLEOTIDE SEQUENCE [LARGE SCALE GENOMIC DNA]</scope>
    <source>
        <strain evidence="1 2">LV</strain>
        <tissue evidence="1">Single pupa</tissue>
    </source>
</reference>
<accession>A0ABQ7QGK1</accession>
<dbReference type="Proteomes" id="UP000823941">
    <property type="component" value="Chromosome 15"/>
</dbReference>
<dbReference type="EMBL" id="JAHIBW010000015">
    <property type="protein sequence ID" value="KAG7303915.1"/>
    <property type="molecule type" value="Genomic_DNA"/>
</dbReference>